<dbReference type="PANTHER" id="PTHR10629:SF52">
    <property type="entry name" value="DNA (CYTOSINE-5)-METHYLTRANSFERASE 1"/>
    <property type="match status" value="1"/>
</dbReference>
<dbReference type="PANTHER" id="PTHR10629">
    <property type="entry name" value="CYTOSINE-SPECIFIC METHYLTRANSFERASE"/>
    <property type="match status" value="1"/>
</dbReference>
<evidence type="ECO:0000256" key="1">
    <source>
        <dbReference type="ARBA" id="ARBA00022603"/>
    </source>
</evidence>
<dbReference type="PRINTS" id="PR00105">
    <property type="entry name" value="C5METTRFRASE"/>
</dbReference>
<keyword evidence="1 5" id="KW-0489">Methyltransferase</keyword>
<dbReference type="GO" id="GO:0009307">
    <property type="term" value="P:DNA restriction-modification system"/>
    <property type="evidence" value="ECO:0007669"/>
    <property type="project" value="UniProtKB-KW"/>
</dbReference>
<keyword evidence="9" id="KW-1185">Reference proteome</keyword>
<organism evidence="8 9">
    <name type="scientific">Nocardia arthritidis</name>
    <dbReference type="NCBI Taxonomy" id="228602"/>
    <lineage>
        <taxon>Bacteria</taxon>
        <taxon>Bacillati</taxon>
        <taxon>Actinomycetota</taxon>
        <taxon>Actinomycetes</taxon>
        <taxon>Mycobacteriales</taxon>
        <taxon>Nocardiaceae</taxon>
        <taxon>Nocardia</taxon>
    </lineage>
</organism>
<evidence type="ECO:0000256" key="4">
    <source>
        <dbReference type="ARBA" id="ARBA00022747"/>
    </source>
</evidence>
<dbReference type="SUPFAM" id="SSF53335">
    <property type="entry name" value="S-adenosyl-L-methionine-dependent methyltransferases"/>
    <property type="match status" value="1"/>
</dbReference>
<dbReference type="GO" id="GO:0003886">
    <property type="term" value="F:DNA (cytosine-5-)-methyltransferase activity"/>
    <property type="evidence" value="ECO:0007669"/>
    <property type="project" value="UniProtKB-EC"/>
</dbReference>
<dbReference type="PROSITE" id="PS51679">
    <property type="entry name" value="SAM_MT_C5"/>
    <property type="match status" value="1"/>
</dbReference>
<dbReference type="InterPro" id="IPR018117">
    <property type="entry name" value="C5_DNA_meth_AS"/>
</dbReference>
<protein>
    <recommendedName>
        <fullName evidence="7">Cytosine-specific methyltransferase</fullName>
        <ecNumber evidence="7">2.1.1.37</ecNumber>
    </recommendedName>
</protein>
<evidence type="ECO:0000313" key="8">
    <source>
        <dbReference type="EMBL" id="QIS14723.1"/>
    </source>
</evidence>
<dbReference type="Pfam" id="PF00145">
    <property type="entry name" value="DNA_methylase"/>
    <property type="match status" value="1"/>
</dbReference>
<keyword evidence="4" id="KW-0680">Restriction system</keyword>
<dbReference type="EC" id="2.1.1.37" evidence="7"/>
<dbReference type="GO" id="GO:0032259">
    <property type="term" value="P:methylation"/>
    <property type="evidence" value="ECO:0007669"/>
    <property type="project" value="UniProtKB-KW"/>
</dbReference>
<dbReference type="AlphaFoldDB" id="A0A6G9YP75"/>
<reference evidence="8 9" key="1">
    <citation type="journal article" date="2019" name="ACS Chem. Biol.">
        <title>Identification and Mobilization of a Cryptic Antibiotic Biosynthesis Gene Locus from a Human-Pathogenic Nocardia Isolate.</title>
        <authorList>
            <person name="Herisse M."/>
            <person name="Ishida K."/>
            <person name="Porter J.L."/>
            <person name="Howden B."/>
            <person name="Hertweck C."/>
            <person name="Stinear T.P."/>
            <person name="Pidot S.J."/>
        </authorList>
    </citation>
    <scope>NUCLEOTIDE SEQUENCE [LARGE SCALE GENOMIC DNA]</scope>
    <source>
        <strain evidence="8 9">AUSMDU00012717</strain>
    </source>
</reference>
<keyword evidence="3 5" id="KW-0949">S-adenosyl-L-methionine</keyword>
<sequence length="437" mass="47804">MLIAAVKFGRHAQRPNQARLPTATRLGNVPDMTIGTSSIKVVDLFAGCGGLTQGFHEYRPDGWTASPFRTVGAVESDIAAASTYAANFAQEAGGTDHIHAGDIKDWDPAVLGTDVDVILGGPPCQGFSGLGKEDVNDPRNKLWREYKRVVNKLKPKVFIIENVDRFLKSGEFASLVDATASDGDLSDYQLAEPRILNAADYGVPQARKRAIVLATRRDLIKNSQLLTHPAPSHRKPVADESAAMIEIDDRKPWETINSIFARTPNDAPIKDLPDRRCSPLGTELPGTFHTYELHIGRNPTQMSLARYKAIPEGGNRKNLTGALTTENWRGHNTGSGDVMGRMHWNQPSVTIRTEFYKPEKGRYLHPDGNVHRPITHYEAALIQGFPESFKWCGSKIAIGKQIGNAVPVGLSRALASQVYEFLVSANAVIVSPLQQSA</sequence>
<proteinExistence type="inferred from homology"/>
<dbReference type="PROSITE" id="PS00094">
    <property type="entry name" value="C5_MTASE_1"/>
    <property type="match status" value="1"/>
</dbReference>
<dbReference type="Gene3D" id="3.90.120.10">
    <property type="entry name" value="DNA Methylase, subunit A, domain 2"/>
    <property type="match status" value="1"/>
</dbReference>
<dbReference type="PROSITE" id="PS00095">
    <property type="entry name" value="C5_MTASE_2"/>
    <property type="match status" value="1"/>
</dbReference>
<evidence type="ECO:0000256" key="5">
    <source>
        <dbReference type="PROSITE-ProRule" id="PRU01016"/>
    </source>
</evidence>
<dbReference type="GO" id="GO:0044027">
    <property type="term" value="P:negative regulation of gene expression via chromosomal CpG island methylation"/>
    <property type="evidence" value="ECO:0007669"/>
    <property type="project" value="TreeGrafter"/>
</dbReference>
<comment type="similarity">
    <text evidence="5 6">Belongs to the class I-like SAM-binding methyltransferase superfamily. C5-methyltransferase family.</text>
</comment>
<keyword evidence="2 5" id="KW-0808">Transferase</keyword>
<evidence type="ECO:0000256" key="2">
    <source>
        <dbReference type="ARBA" id="ARBA00022679"/>
    </source>
</evidence>
<feature type="active site" evidence="5">
    <location>
        <position position="124"/>
    </location>
</feature>
<evidence type="ECO:0000256" key="7">
    <source>
        <dbReference type="RuleBase" id="RU000417"/>
    </source>
</evidence>
<dbReference type="NCBIfam" id="TIGR00675">
    <property type="entry name" value="dcm"/>
    <property type="match status" value="1"/>
</dbReference>
<dbReference type="GO" id="GO:0003677">
    <property type="term" value="F:DNA binding"/>
    <property type="evidence" value="ECO:0007669"/>
    <property type="project" value="TreeGrafter"/>
</dbReference>
<dbReference type="Gene3D" id="3.40.50.150">
    <property type="entry name" value="Vaccinia Virus protein VP39"/>
    <property type="match status" value="1"/>
</dbReference>
<dbReference type="EMBL" id="CP046172">
    <property type="protein sequence ID" value="QIS14723.1"/>
    <property type="molecule type" value="Genomic_DNA"/>
</dbReference>
<evidence type="ECO:0000313" key="9">
    <source>
        <dbReference type="Proteomes" id="UP000503540"/>
    </source>
</evidence>
<comment type="catalytic activity">
    <reaction evidence="7">
        <text>a 2'-deoxycytidine in DNA + S-adenosyl-L-methionine = a 5-methyl-2'-deoxycytidine in DNA + S-adenosyl-L-homocysteine + H(+)</text>
        <dbReference type="Rhea" id="RHEA:13681"/>
        <dbReference type="Rhea" id="RHEA-COMP:11369"/>
        <dbReference type="Rhea" id="RHEA-COMP:11370"/>
        <dbReference type="ChEBI" id="CHEBI:15378"/>
        <dbReference type="ChEBI" id="CHEBI:57856"/>
        <dbReference type="ChEBI" id="CHEBI:59789"/>
        <dbReference type="ChEBI" id="CHEBI:85452"/>
        <dbReference type="ChEBI" id="CHEBI:85454"/>
        <dbReference type="EC" id="2.1.1.37"/>
    </reaction>
</comment>
<dbReference type="InterPro" id="IPR031303">
    <property type="entry name" value="C5_meth_CS"/>
</dbReference>
<gene>
    <name evidence="8" type="primary">dcm</name>
    <name evidence="8" type="ORF">F5544_34450</name>
</gene>
<name>A0A6G9YP75_9NOCA</name>
<dbReference type="InterPro" id="IPR001525">
    <property type="entry name" value="C5_MeTfrase"/>
</dbReference>
<dbReference type="Proteomes" id="UP000503540">
    <property type="component" value="Chromosome"/>
</dbReference>
<dbReference type="InterPro" id="IPR029063">
    <property type="entry name" value="SAM-dependent_MTases_sf"/>
</dbReference>
<dbReference type="InterPro" id="IPR050390">
    <property type="entry name" value="C5-Methyltransferase"/>
</dbReference>
<evidence type="ECO:0000256" key="3">
    <source>
        <dbReference type="ARBA" id="ARBA00022691"/>
    </source>
</evidence>
<dbReference type="REBASE" id="396131">
    <property type="entry name" value="M2.Nar12717ORF34445P"/>
</dbReference>
<dbReference type="KEGG" id="nah:F5544_34450"/>
<evidence type="ECO:0000256" key="6">
    <source>
        <dbReference type="RuleBase" id="RU000416"/>
    </source>
</evidence>
<accession>A0A6G9YP75</accession>